<keyword evidence="2" id="KW-1185">Reference proteome</keyword>
<accession>A0A2Z5G635</accession>
<sequence>MTLGGRLKRAHMKGQLPYWRYRADCVTIRHESLPEVKPV</sequence>
<evidence type="ECO:0000313" key="1">
    <source>
        <dbReference type="EMBL" id="AXC14016.1"/>
    </source>
</evidence>
<dbReference type="Proteomes" id="UP000253606">
    <property type="component" value="Chromosome"/>
</dbReference>
<proteinExistence type="predicted"/>
<dbReference type="KEGG" id="abas:ACPOL_4748"/>
<dbReference type="EMBL" id="CP030840">
    <property type="protein sequence ID" value="AXC14016.1"/>
    <property type="molecule type" value="Genomic_DNA"/>
</dbReference>
<name>A0A2Z5G635_9BACT</name>
<evidence type="ECO:0000313" key="2">
    <source>
        <dbReference type="Proteomes" id="UP000253606"/>
    </source>
</evidence>
<reference evidence="1 2" key="1">
    <citation type="journal article" date="2018" name="Front. Microbiol.">
        <title>Hydrolytic Capabilities as a Key to Environmental Success: Chitinolytic and Cellulolytic Acidobacteria From Acidic Sub-arctic Soils and Boreal Peatlands.</title>
        <authorList>
            <person name="Belova S.E."/>
            <person name="Ravin N.V."/>
            <person name="Pankratov T.A."/>
            <person name="Rakitin A.L."/>
            <person name="Ivanova A.A."/>
            <person name="Beletsky A.V."/>
            <person name="Mardanov A.V."/>
            <person name="Sinninghe Damste J.S."/>
            <person name="Dedysh S.N."/>
        </authorList>
    </citation>
    <scope>NUCLEOTIDE SEQUENCE [LARGE SCALE GENOMIC DNA]</scope>
    <source>
        <strain evidence="1 2">SBC82</strain>
    </source>
</reference>
<organism evidence="1 2">
    <name type="scientific">Acidisarcina polymorpha</name>
    <dbReference type="NCBI Taxonomy" id="2211140"/>
    <lineage>
        <taxon>Bacteria</taxon>
        <taxon>Pseudomonadati</taxon>
        <taxon>Acidobacteriota</taxon>
        <taxon>Terriglobia</taxon>
        <taxon>Terriglobales</taxon>
        <taxon>Acidobacteriaceae</taxon>
        <taxon>Acidisarcina</taxon>
    </lineage>
</organism>
<gene>
    <name evidence="1" type="ORF">ACPOL_4748</name>
</gene>
<protein>
    <submittedName>
        <fullName evidence="1">Uncharacterized protein</fullName>
    </submittedName>
</protein>
<dbReference type="AlphaFoldDB" id="A0A2Z5G635"/>